<sequence>MPQEMDPACPTVMLMAAAMAPVTLPHVIAGGCDDDPQSPEFIERFADQLALLVRRLGLGCDGPA</sequence>
<proteinExistence type="predicted"/>
<organism evidence="1 2">
    <name type="scientific">Streptomyces fuscichromogenes</name>
    <dbReference type="NCBI Taxonomy" id="1324013"/>
    <lineage>
        <taxon>Bacteria</taxon>
        <taxon>Bacillati</taxon>
        <taxon>Actinomycetota</taxon>
        <taxon>Actinomycetes</taxon>
        <taxon>Kitasatosporales</taxon>
        <taxon>Streptomycetaceae</taxon>
        <taxon>Streptomyces</taxon>
    </lineage>
</organism>
<dbReference type="Proteomes" id="UP000653411">
    <property type="component" value="Unassembled WGS sequence"/>
</dbReference>
<evidence type="ECO:0000313" key="2">
    <source>
        <dbReference type="Proteomes" id="UP000653411"/>
    </source>
</evidence>
<reference evidence="1" key="1">
    <citation type="journal article" date="2014" name="Int. J. Syst. Evol. Microbiol.">
        <title>Complete genome sequence of Corynebacterium casei LMG S-19264T (=DSM 44701T), isolated from a smear-ripened cheese.</title>
        <authorList>
            <consortium name="US DOE Joint Genome Institute (JGI-PGF)"/>
            <person name="Walter F."/>
            <person name="Albersmeier A."/>
            <person name="Kalinowski J."/>
            <person name="Ruckert C."/>
        </authorList>
    </citation>
    <scope>NUCLEOTIDE SEQUENCE</scope>
    <source>
        <strain evidence="1">CGMCC 4.7110</strain>
    </source>
</reference>
<dbReference type="AlphaFoldDB" id="A0A917XHK5"/>
<dbReference type="EMBL" id="BMML01000016">
    <property type="protein sequence ID" value="GGN27149.1"/>
    <property type="molecule type" value="Genomic_DNA"/>
</dbReference>
<reference evidence="1" key="2">
    <citation type="submission" date="2020-09" db="EMBL/GenBank/DDBJ databases">
        <authorList>
            <person name="Sun Q."/>
            <person name="Zhou Y."/>
        </authorList>
    </citation>
    <scope>NUCLEOTIDE SEQUENCE</scope>
    <source>
        <strain evidence="1">CGMCC 4.7110</strain>
    </source>
</reference>
<name>A0A917XHK5_9ACTN</name>
<protein>
    <recommendedName>
        <fullName evidence="3">TetR family transcriptional regulator</fullName>
    </recommendedName>
</protein>
<evidence type="ECO:0008006" key="3">
    <source>
        <dbReference type="Google" id="ProtNLM"/>
    </source>
</evidence>
<accession>A0A917XHK5</accession>
<evidence type="ECO:0000313" key="1">
    <source>
        <dbReference type="EMBL" id="GGN27149.1"/>
    </source>
</evidence>
<keyword evidence="2" id="KW-1185">Reference proteome</keyword>
<comment type="caution">
    <text evidence="1">The sequence shown here is derived from an EMBL/GenBank/DDBJ whole genome shotgun (WGS) entry which is preliminary data.</text>
</comment>
<gene>
    <name evidence="1" type="ORF">GCM10011578_062160</name>
</gene>